<protein>
    <submittedName>
        <fullName evidence="2">Uncharacterized protein</fullName>
    </submittedName>
</protein>
<proteinExistence type="predicted"/>
<name>A0A5J4Z422_PORPP</name>
<dbReference type="AlphaFoldDB" id="A0A5J4Z422"/>
<accession>A0A5J4Z422</accession>
<reference evidence="3" key="1">
    <citation type="journal article" date="2019" name="Nat. Commun.">
        <title>Expansion of phycobilisome linker gene families in mesophilic red algae.</title>
        <authorList>
            <person name="Lee J."/>
            <person name="Kim D."/>
            <person name="Bhattacharya D."/>
            <person name="Yoon H.S."/>
        </authorList>
    </citation>
    <scope>NUCLEOTIDE SEQUENCE [LARGE SCALE GENOMIC DNA]</scope>
    <source>
        <strain evidence="3">CCMP 1328</strain>
    </source>
</reference>
<feature type="region of interest" description="Disordered" evidence="1">
    <location>
        <begin position="100"/>
        <end position="120"/>
    </location>
</feature>
<organism evidence="2 3">
    <name type="scientific">Porphyridium purpureum</name>
    <name type="common">Red alga</name>
    <name type="synonym">Porphyridium cruentum</name>
    <dbReference type="NCBI Taxonomy" id="35688"/>
    <lineage>
        <taxon>Eukaryota</taxon>
        <taxon>Rhodophyta</taxon>
        <taxon>Bangiophyceae</taxon>
        <taxon>Porphyridiales</taxon>
        <taxon>Porphyridiaceae</taxon>
        <taxon>Porphyridium</taxon>
    </lineage>
</organism>
<comment type="caution">
    <text evidence="2">The sequence shown here is derived from an EMBL/GenBank/DDBJ whole genome shotgun (WGS) entry which is preliminary data.</text>
</comment>
<evidence type="ECO:0000313" key="3">
    <source>
        <dbReference type="Proteomes" id="UP000324585"/>
    </source>
</evidence>
<keyword evidence="3" id="KW-1185">Reference proteome</keyword>
<gene>
    <name evidence="2" type="ORF">FVE85_6176</name>
</gene>
<evidence type="ECO:0000256" key="1">
    <source>
        <dbReference type="SAM" id="MobiDB-lite"/>
    </source>
</evidence>
<feature type="compositionally biased region" description="Basic and acidic residues" evidence="1">
    <location>
        <begin position="103"/>
        <end position="114"/>
    </location>
</feature>
<sequence>MRNHAERTSSYDQVRRHAAAKNYDLQGASMHSAVPYQARIQSVRSRKTSSKTHPAPTGLMFAQDLPLVTKIRRGALQALLKKNQAPALTVLNKSCKAHARGSGVDRAHDPDIARKPWPSQGTSHVRVTRYFARYAKYLKKVSMTGAIPSDSEECIAWTKPIEFDYKSTNMLADGKNSKLADISATGTLRQGECAVAPHRSTKALTPMLIDRRKSLDPQTLTGKDFASGILGSEDMPLQRGPVR</sequence>
<evidence type="ECO:0000313" key="2">
    <source>
        <dbReference type="EMBL" id="KAA8498591.1"/>
    </source>
</evidence>
<dbReference type="Proteomes" id="UP000324585">
    <property type="component" value="Unassembled WGS sequence"/>
</dbReference>
<dbReference type="EMBL" id="VRMN01000001">
    <property type="protein sequence ID" value="KAA8498591.1"/>
    <property type="molecule type" value="Genomic_DNA"/>
</dbReference>